<gene>
    <name evidence="1" type="ORF">L6164_026919</name>
</gene>
<reference evidence="1 2" key="1">
    <citation type="journal article" date="2022" name="DNA Res.">
        <title>Chromosomal-level genome assembly of the orchid tree Bauhinia variegata (Leguminosae; Cercidoideae) supports the allotetraploid origin hypothesis of Bauhinia.</title>
        <authorList>
            <person name="Zhong Y."/>
            <person name="Chen Y."/>
            <person name="Zheng D."/>
            <person name="Pang J."/>
            <person name="Liu Y."/>
            <person name="Luo S."/>
            <person name="Meng S."/>
            <person name="Qian L."/>
            <person name="Wei D."/>
            <person name="Dai S."/>
            <person name="Zhou R."/>
        </authorList>
    </citation>
    <scope>NUCLEOTIDE SEQUENCE [LARGE SCALE GENOMIC DNA]</scope>
    <source>
        <strain evidence="1">BV-YZ2020</strain>
    </source>
</reference>
<proteinExistence type="predicted"/>
<evidence type="ECO:0000313" key="1">
    <source>
        <dbReference type="EMBL" id="KAI4313976.1"/>
    </source>
</evidence>
<protein>
    <submittedName>
        <fullName evidence="1">Uncharacterized protein</fullName>
    </submittedName>
</protein>
<name>A0ACB9LRN3_BAUVA</name>
<keyword evidence="2" id="KW-1185">Reference proteome</keyword>
<comment type="caution">
    <text evidence="1">The sequence shown here is derived from an EMBL/GenBank/DDBJ whole genome shotgun (WGS) entry which is preliminary data.</text>
</comment>
<accession>A0ACB9LRN3</accession>
<dbReference type="EMBL" id="CM039436">
    <property type="protein sequence ID" value="KAI4313976.1"/>
    <property type="molecule type" value="Genomic_DNA"/>
</dbReference>
<organism evidence="1 2">
    <name type="scientific">Bauhinia variegata</name>
    <name type="common">Purple orchid tree</name>
    <name type="synonym">Phanera variegata</name>
    <dbReference type="NCBI Taxonomy" id="167791"/>
    <lineage>
        <taxon>Eukaryota</taxon>
        <taxon>Viridiplantae</taxon>
        <taxon>Streptophyta</taxon>
        <taxon>Embryophyta</taxon>
        <taxon>Tracheophyta</taxon>
        <taxon>Spermatophyta</taxon>
        <taxon>Magnoliopsida</taxon>
        <taxon>eudicotyledons</taxon>
        <taxon>Gunneridae</taxon>
        <taxon>Pentapetalae</taxon>
        <taxon>rosids</taxon>
        <taxon>fabids</taxon>
        <taxon>Fabales</taxon>
        <taxon>Fabaceae</taxon>
        <taxon>Cercidoideae</taxon>
        <taxon>Cercideae</taxon>
        <taxon>Bauhiniinae</taxon>
        <taxon>Bauhinia</taxon>
    </lineage>
</organism>
<evidence type="ECO:0000313" key="2">
    <source>
        <dbReference type="Proteomes" id="UP000828941"/>
    </source>
</evidence>
<dbReference type="Proteomes" id="UP000828941">
    <property type="component" value="Chromosome 11"/>
</dbReference>
<sequence length="457" mass="49495">MASLSSLSLYFFLFLFTSTRSSNANIANKDYLKFPLLHKNPLSSPAKLLSSDAHRLSVLFSTLHGHRTVKSPLISGASTGSGQYFVDLRLGSPPQSLLLVADTGSDLVWIKCSTCKNCSIYSPGSAFLARHSSTFSPHHCYDAQCRLVPHPRPAPRCNRTRLHSPCHYEYSYADGSITSGFFSKETTTLKTSSGKEAKLTNLAFGCGFRTSGPSVTGASFNGAQGVMGLGRGSISFPSQLGRRFGNKFSYCLLDYTLSPPPASYLTIGAFQNDNVSISMGFKISYTPLLTNPLSPTFYYIDIKSVYVSGAKLPINPSVWSIDESGNGGTVIDSGTTLTFLAEPAYRQVLAAFRRRVKLPLVEGPTLGFDLCVNVSGALITSFPKLSFRLAGKSALFSPPPRNYFIEAADRVFCLAIQPVKAGSGFSVLGNLMQQGYLLEFDKERSRLGFSRHGCASP</sequence>